<name>A0A974S9V9_9BACL</name>
<dbReference type="Proteomes" id="UP000595841">
    <property type="component" value="Chromosome"/>
</dbReference>
<protein>
    <submittedName>
        <fullName evidence="2">Uncharacterized protein</fullName>
    </submittedName>
</protein>
<dbReference type="RefSeq" id="WP_202676311.1">
    <property type="nucleotide sequence ID" value="NZ_CP068595.1"/>
</dbReference>
<feature type="transmembrane region" description="Helical" evidence="1">
    <location>
        <begin position="6"/>
        <end position="28"/>
    </location>
</feature>
<accession>A0A974S9V9</accession>
<dbReference type="EMBL" id="CP068595">
    <property type="protein sequence ID" value="QQZ58873.1"/>
    <property type="molecule type" value="Genomic_DNA"/>
</dbReference>
<dbReference type="AlphaFoldDB" id="A0A974S9V9"/>
<evidence type="ECO:0000313" key="3">
    <source>
        <dbReference type="Proteomes" id="UP000595841"/>
    </source>
</evidence>
<evidence type="ECO:0000313" key="2">
    <source>
        <dbReference type="EMBL" id="QQZ58873.1"/>
    </source>
</evidence>
<organism evidence="2 3">
    <name type="scientific">Paenibacillus sonchi</name>
    <dbReference type="NCBI Taxonomy" id="373687"/>
    <lineage>
        <taxon>Bacteria</taxon>
        <taxon>Bacillati</taxon>
        <taxon>Bacillota</taxon>
        <taxon>Bacilli</taxon>
        <taxon>Bacillales</taxon>
        <taxon>Paenibacillaceae</taxon>
        <taxon>Paenibacillus</taxon>
        <taxon>Paenibacillus sonchi group</taxon>
    </lineage>
</organism>
<keyword evidence="3" id="KW-1185">Reference proteome</keyword>
<sequence length="136" mass="14920">MLVANGILFVGVLMLTVGLLHVLLPGFVREKRYATQALLLSKSAAERQRMQFDPITLAMADRLPRLEQKLGWGMIGKLRRMYMALDKEHSFEMEVAGILVKSVIGALPLAVLPFILGAPALLVAIPAGIVLFLQLN</sequence>
<keyword evidence="1" id="KW-0472">Membrane</keyword>
<keyword evidence="1" id="KW-1133">Transmembrane helix</keyword>
<dbReference type="KEGG" id="pson:JI735_19265"/>
<keyword evidence="1" id="KW-0812">Transmembrane</keyword>
<proteinExistence type="predicted"/>
<reference evidence="2 3" key="1">
    <citation type="submission" date="2021-01" db="EMBL/GenBank/DDBJ databases">
        <title>Whole genome sequence of Paenibacillus sonchi LMG 24727 for comparative genomics.</title>
        <authorList>
            <person name="Lee G."/>
            <person name="Kim M.-J."/>
            <person name="Lim K."/>
            <person name="Shin J.-H."/>
        </authorList>
    </citation>
    <scope>NUCLEOTIDE SEQUENCE [LARGE SCALE GENOMIC DNA]</scope>
    <source>
        <strain evidence="2 3">LMG 24727</strain>
    </source>
</reference>
<feature type="transmembrane region" description="Helical" evidence="1">
    <location>
        <begin position="109"/>
        <end position="133"/>
    </location>
</feature>
<evidence type="ECO:0000256" key="1">
    <source>
        <dbReference type="SAM" id="Phobius"/>
    </source>
</evidence>
<gene>
    <name evidence="2" type="ORF">JI735_19265</name>
</gene>